<dbReference type="EMBL" id="SHNO01000002">
    <property type="protein sequence ID" value="MCX2979042.1"/>
    <property type="molecule type" value="Genomic_DNA"/>
</dbReference>
<gene>
    <name evidence="2" type="ORF">EYC82_16985</name>
</gene>
<organism evidence="2 3">
    <name type="scientific">Candidatus Marimicrobium litorale</name>
    <dbReference type="NCBI Taxonomy" id="2518991"/>
    <lineage>
        <taxon>Bacteria</taxon>
        <taxon>Pseudomonadati</taxon>
        <taxon>Pseudomonadota</taxon>
        <taxon>Gammaproteobacteria</taxon>
        <taxon>Cellvibrionales</taxon>
        <taxon>Halieaceae</taxon>
        <taxon>Marimicrobium</taxon>
    </lineage>
</organism>
<comment type="caution">
    <text evidence="2">The sequence shown here is derived from an EMBL/GenBank/DDBJ whole genome shotgun (WGS) entry which is preliminary data.</text>
</comment>
<feature type="transmembrane region" description="Helical" evidence="1">
    <location>
        <begin position="65"/>
        <end position="83"/>
    </location>
</feature>
<feature type="transmembrane region" description="Helical" evidence="1">
    <location>
        <begin position="89"/>
        <end position="109"/>
    </location>
</feature>
<evidence type="ECO:0000256" key="1">
    <source>
        <dbReference type="SAM" id="Phobius"/>
    </source>
</evidence>
<protein>
    <submittedName>
        <fullName evidence="2">Uncharacterized protein</fullName>
    </submittedName>
</protein>
<evidence type="ECO:0000313" key="3">
    <source>
        <dbReference type="Proteomes" id="UP001143304"/>
    </source>
</evidence>
<feature type="transmembrane region" description="Helical" evidence="1">
    <location>
        <begin position="39"/>
        <end position="58"/>
    </location>
</feature>
<keyword evidence="1" id="KW-0472">Membrane</keyword>
<keyword evidence="1" id="KW-1133">Transmembrane helix</keyword>
<dbReference type="Proteomes" id="UP001143304">
    <property type="component" value="Unassembled WGS sequence"/>
</dbReference>
<keyword evidence="1" id="KW-0812">Transmembrane</keyword>
<feature type="transmembrane region" description="Helical" evidence="1">
    <location>
        <begin position="12"/>
        <end position="33"/>
    </location>
</feature>
<proteinExistence type="predicted"/>
<dbReference type="RefSeq" id="WP_279250826.1">
    <property type="nucleotide sequence ID" value="NZ_SHNO01000002.1"/>
</dbReference>
<reference evidence="2" key="1">
    <citation type="submission" date="2019-02" db="EMBL/GenBank/DDBJ databases">
        <authorList>
            <person name="Li S.-H."/>
        </authorList>
    </citation>
    <scope>NUCLEOTIDE SEQUENCE</scope>
    <source>
        <strain evidence="2">IMCC11814</strain>
    </source>
</reference>
<keyword evidence="3" id="KW-1185">Reference proteome</keyword>
<evidence type="ECO:0000313" key="2">
    <source>
        <dbReference type="EMBL" id="MCX2979042.1"/>
    </source>
</evidence>
<name>A0ABT3T9V4_9GAMM</name>
<sequence length="117" mass="12323">MNPPHSKSTSSARIAAAVIASVSGLGQIAALWLRDLSGAAVGDALLGAIYLLIAIGLFGRSRLSLFLAAIVPAAAAISTAYRMPHPEDITMLRIALDLSIIVFSTLELWRTRHNATT</sequence>
<accession>A0ABT3T9V4</accession>